<dbReference type="EMBL" id="CP049274">
    <property type="protein sequence ID" value="QPH85130.1"/>
    <property type="molecule type" value="Genomic_DNA"/>
</dbReference>
<organism evidence="1 2">
    <name type="scientific">Campylobacter concisus</name>
    <dbReference type="NCBI Taxonomy" id="199"/>
    <lineage>
        <taxon>Bacteria</taxon>
        <taxon>Pseudomonadati</taxon>
        <taxon>Campylobacterota</taxon>
        <taxon>Epsilonproteobacteria</taxon>
        <taxon>Campylobacterales</taxon>
        <taxon>Campylobacteraceae</taxon>
        <taxon>Campylobacter</taxon>
    </lineage>
</organism>
<evidence type="ECO:0000313" key="1">
    <source>
        <dbReference type="EMBL" id="QPH85130.1"/>
    </source>
</evidence>
<sequence length="86" mass="9996">MARLHKICVLFVYVTLENDIIKLLFIYNGDITDDDLDNVGYISILIIADFNEYLIDEKAIRIDYPNLFSVPQNYFLAYKGQGLEND</sequence>
<gene>
    <name evidence="1" type="ORF">CVT06_08545</name>
</gene>
<reference evidence="1 2" key="1">
    <citation type="journal article" date="2018" name="Emerg. Microbes Infect.">
        <title>Genomic analysis of oral Campylobacter concisus strains identified a potential bacterial molecular marker associated with active Crohn's disease.</title>
        <authorList>
            <person name="Liu F."/>
            <person name="Ma R."/>
            <person name="Tay C.Y.A."/>
            <person name="Octavia S."/>
            <person name="Lan R."/>
            <person name="Chung H.K.L."/>
            <person name="Riordan S.M."/>
            <person name="Grimm M.C."/>
            <person name="Leong R.W."/>
            <person name="Tanaka M.M."/>
            <person name="Connor S."/>
            <person name="Zhang L."/>
        </authorList>
    </citation>
    <scope>NUCLEOTIDE SEQUENCE [LARGE SCALE GENOMIC DNA]</scope>
    <source>
        <strain evidence="1 2">P10CDO-S2</strain>
    </source>
</reference>
<protein>
    <submittedName>
        <fullName evidence="1">Uncharacterized protein</fullName>
    </submittedName>
</protein>
<name>A0A7S9NG39_9BACT</name>
<dbReference type="Proteomes" id="UP000594630">
    <property type="component" value="Chromosome"/>
</dbReference>
<accession>A0A7S9NG39</accession>
<proteinExistence type="predicted"/>
<dbReference type="AlphaFoldDB" id="A0A7S9NG39"/>
<dbReference type="RefSeq" id="WP_107793289.1">
    <property type="nucleotide sequence ID" value="NZ_CP049274.1"/>
</dbReference>
<evidence type="ECO:0000313" key="2">
    <source>
        <dbReference type="Proteomes" id="UP000594630"/>
    </source>
</evidence>